<dbReference type="AlphaFoldDB" id="A0A4S2MB25"/>
<accession>A0A4S2MB25</accession>
<evidence type="ECO:0000256" key="1">
    <source>
        <dbReference type="ARBA" id="ARBA00001947"/>
    </source>
</evidence>
<feature type="non-terminal residue" evidence="13">
    <location>
        <position position="362"/>
    </location>
</feature>
<comment type="caution">
    <text evidence="13">The sequence shown here is derived from an EMBL/GenBank/DDBJ whole genome shotgun (WGS) entry which is preliminary data.</text>
</comment>
<evidence type="ECO:0000313" key="14">
    <source>
        <dbReference type="Proteomes" id="UP000308267"/>
    </source>
</evidence>
<dbReference type="CDD" id="cd16291">
    <property type="entry name" value="INTS11-like_MBL-fold"/>
    <property type="match status" value="1"/>
</dbReference>
<evidence type="ECO:0000256" key="2">
    <source>
        <dbReference type="ARBA" id="ARBA00004123"/>
    </source>
</evidence>
<keyword evidence="6" id="KW-0963">Cytoplasm</keyword>
<protein>
    <recommendedName>
        <fullName evidence="5">Integrator complex subunit 11</fullName>
    </recommendedName>
</protein>
<evidence type="ECO:0000313" key="13">
    <source>
        <dbReference type="EMBL" id="TGZ71418.1"/>
    </source>
</evidence>
<evidence type="ECO:0000256" key="10">
    <source>
        <dbReference type="ARBA" id="ARBA00023242"/>
    </source>
</evidence>
<dbReference type="Pfam" id="PF10996">
    <property type="entry name" value="Beta-Casp"/>
    <property type="match status" value="1"/>
</dbReference>
<evidence type="ECO:0000259" key="11">
    <source>
        <dbReference type="SMART" id="SM00849"/>
    </source>
</evidence>
<dbReference type="Gene3D" id="3.60.15.10">
    <property type="entry name" value="Ribonuclease Z/Hydroxyacylglutathione hydrolase-like"/>
    <property type="match status" value="1"/>
</dbReference>
<organism evidence="13 14">
    <name type="scientific">Opisthorchis felineus</name>
    <dbReference type="NCBI Taxonomy" id="147828"/>
    <lineage>
        <taxon>Eukaryota</taxon>
        <taxon>Metazoa</taxon>
        <taxon>Spiralia</taxon>
        <taxon>Lophotrochozoa</taxon>
        <taxon>Platyhelminthes</taxon>
        <taxon>Trematoda</taxon>
        <taxon>Digenea</taxon>
        <taxon>Opisthorchiida</taxon>
        <taxon>Opisthorchiata</taxon>
        <taxon>Opisthorchiidae</taxon>
        <taxon>Opisthorchis</taxon>
    </lineage>
</organism>
<dbReference type="GO" id="GO:0005634">
    <property type="term" value="C:nucleus"/>
    <property type="evidence" value="ECO:0007669"/>
    <property type="project" value="UniProtKB-SubCell"/>
</dbReference>
<dbReference type="Proteomes" id="UP000308267">
    <property type="component" value="Unassembled WGS sequence"/>
</dbReference>
<dbReference type="FunFam" id="3.40.50.10890:FF:000002">
    <property type="entry name" value="Integrator complex subunit 11"/>
    <property type="match status" value="1"/>
</dbReference>
<evidence type="ECO:0000259" key="12">
    <source>
        <dbReference type="SMART" id="SM01027"/>
    </source>
</evidence>
<dbReference type="GO" id="GO:0016180">
    <property type="term" value="P:snRNA processing"/>
    <property type="evidence" value="ECO:0007669"/>
    <property type="project" value="TreeGrafter"/>
</dbReference>
<dbReference type="FunFam" id="3.60.15.10:FF:000028">
    <property type="entry name" value="Integrator complex subunit 11 isoform X3"/>
    <property type="match status" value="1"/>
</dbReference>
<evidence type="ECO:0000256" key="7">
    <source>
        <dbReference type="ARBA" id="ARBA00022723"/>
    </source>
</evidence>
<sequence length="362" mass="41147">MSSIRVIPLGAGQDVGRSCILVTIGGKNVMLDCGMHMGYNDERRFPDFSYITENHSLTDYLDCVIISHFHLDHCGALPYMTEIVGYDGPIYMTHPTKAICPILLDDYRKITVERRGEQNFFTSEMIYRCMGKVKCVYVHQTVKVDDELELQAFYAGHVLGAAMFLIRVGSQSVLYTGDYNMTPDRHLGAAWVSRCCPDILITESTYATTIRDSKRAREREFLEKIHARVEAGGKVLIPVFALGRAQELCILLETYWERMNISVPIYFSMGMAEKANEYYKLFISWTNQKIKETFVKRNMFEFKHIKPLGQGIVDNPGPMVVFATPGMLHAGQSLHIFRKWAPDERNMVVIPGYCVAGTVGYK</sequence>
<dbReference type="STRING" id="147828.A0A4S2MB25"/>
<feature type="domain" description="Metallo-beta-lactamase" evidence="11">
    <location>
        <begin position="16"/>
        <end position="233"/>
    </location>
</feature>
<evidence type="ECO:0000256" key="9">
    <source>
        <dbReference type="ARBA" id="ARBA00022833"/>
    </source>
</evidence>
<dbReference type="InterPro" id="IPR022712">
    <property type="entry name" value="Beta_Casp"/>
</dbReference>
<evidence type="ECO:0000256" key="6">
    <source>
        <dbReference type="ARBA" id="ARBA00022490"/>
    </source>
</evidence>
<reference evidence="13 14" key="1">
    <citation type="journal article" date="2019" name="BMC Genomics">
        <title>New insights from Opisthorchis felineus genome: update on genomics of the epidemiologically important liver flukes.</title>
        <authorList>
            <person name="Ershov N.I."/>
            <person name="Mordvinov V.A."/>
            <person name="Prokhortchouk E.B."/>
            <person name="Pakharukova M.Y."/>
            <person name="Gunbin K.V."/>
            <person name="Ustyantsev K."/>
            <person name="Genaev M.A."/>
            <person name="Blinov A.G."/>
            <person name="Mazur A."/>
            <person name="Boulygina E."/>
            <person name="Tsygankova S."/>
            <person name="Khrameeva E."/>
            <person name="Chekanov N."/>
            <person name="Fan G."/>
            <person name="Xiao A."/>
            <person name="Zhang H."/>
            <person name="Xu X."/>
            <person name="Yang H."/>
            <person name="Solovyev V."/>
            <person name="Lee S.M."/>
            <person name="Liu X."/>
            <person name="Afonnikov D.A."/>
            <person name="Skryabin K.G."/>
        </authorList>
    </citation>
    <scope>NUCLEOTIDE SEQUENCE [LARGE SCALE GENOMIC DNA]</scope>
    <source>
        <strain evidence="13">AK-0245</strain>
        <tissue evidence="13">Whole organism</tissue>
    </source>
</reference>
<evidence type="ECO:0000256" key="4">
    <source>
        <dbReference type="ARBA" id="ARBA00007093"/>
    </source>
</evidence>
<comment type="cofactor">
    <cofactor evidence="1">
        <name>Zn(2+)</name>
        <dbReference type="ChEBI" id="CHEBI:29105"/>
    </cofactor>
</comment>
<keyword evidence="14" id="KW-1185">Reference proteome</keyword>
<evidence type="ECO:0000256" key="8">
    <source>
        <dbReference type="ARBA" id="ARBA00022801"/>
    </source>
</evidence>
<dbReference type="GO" id="GO:0005737">
    <property type="term" value="C:cytoplasm"/>
    <property type="evidence" value="ECO:0007669"/>
    <property type="project" value="UniProtKB-SubCell"/>
</dbReference>
<dbReference type="Pfam" id="PF16661">
    <property type="entry name" value="Lactamase_B_6"/>
    <property type="match status" value="1"/>
</dbReference>
<gene>
    <name evidence="13" type="ORF">CRM22_002654</name>
</gene>
<dbReference type="InterPro" id="IPR050698">
    <property type="entry name" value="MBL"/>
</dbReference>
<dbReference type="PANTHER" id="PTHR11203">
    <property type="entry name" value="CLEAVAGE AND POLYADENYLATION SPECIFICITY FACTOR FAMILY MEMBER"/>
    <property type="match status" value="1"/>
</dbReference>
<proteinExistence type="inferred from homology"/>
<dbReference type="EMBL" id="SJOL01004631">
    <property type="protein sequence ID" value="TGZ71418.1"/>
    <property type="molecule type" value="Genomic_DNA"/>
</dbReference>
<keyword evidence="10" id="KW-0539">Nucleus</keyword>
<keyword evidence="9" id="KW-0862">Zinc</keyword>
<dbReference type="PANTHER" id="PTHR11203:SF37">
    <property type="entry name" value="INTEGRATOR COMPLEX SUBUNIT 11"/>
    <property type="match status" value="1"/>
</dbReference>
<dbReference type="GO" id="GO:0004521">
    <property type="term" value="F:RNA endonuclease activity"/>
    <property type="evidence" value="ECO:0007669"/>
    <property type="project" value="TreeGrafter"/>
</dbReference>
<keyword evidence="7" id="KW-0479">Metal-binding</keyword>
<dbReference type="InterPro" id="IPR041897">
    <property type="entry name" value="INTS11-like_MBL-fold"/>
</dbReference>
<dbReference type="SUPFAM" id="SSF56281">
    <property type="entry name" value="Metallo-hydrolase/oxidoreductase"/>
    <property type="match status" value="1"/>
</dbReference>
<feature type="domain" description="Beta-Casp" evidence="12">
    <location>
        <begin position="245"/>
        <end position="359"/>
    </location>
</feature>
<dbReference type="InterPro" id="IPR001279">
    <property type="entry name" value="Metallo-B-lactamas"/>
</dbReference>
<dbReference type="SMART" id="SM00849">
    <property type="entry name" value="Lactamase_B"/>
    <property type="match status" value="1"/>
</dbReference>
<keyword evidence="8" id="KW-0378">Hydrolase</keyword>
<dbReference type="Gene3D" id="3.40.50.10890">
    <property type="match status" value="1"/>
</dbReference>
<name>A0A4S2MB25_OPIFE</name>
<dbReference type="InterPro" id="IPR036866">
    <property type="entry name" value="RibonucZ/Hydroxyglut_hydro"/>
</dbReference>
<dbReference type="SMART" id="SM01027">
    <property type="entry name" value="Beta-Casp"/>
    <property type="match status" value="1"/>
</dbReference>
<dbReference type="OrthoDB" id="10249535at2759"/>
<comment type="subcellular location">
    <subcellularLocation>
        <location evidence="3">Cytoplasm</location>
    </subcellularLocation>
    <subcellularLocation>
        <location evidence="2">Nucleus</location>
    </subcellularLocation>
</comment>
<evidence type="ECO:0000256" key="3">
    <source>
        <dbReference type="ARBA" id="ARBA00004496"/>
    </source>
</evidence>
<dbReference type="GO" id="GO:0016787">
    <property type="term" value="F:hydrolase activity"/>
    <property type="evidence" value="ECO:0007669"/>
    <property type="project" value="UniProtKB-KW"/>
</dbReference>
<comment type="similarity">
    <text evidence="4">Belongs to the metallo-beta-lactamase superfamily. RNA-metabolizing metallo-beta-lactamase-like family. INTS11 subfamily.</text>
</comment>
<evidence type="ECO:0000256" key="5">
    <source>
        <dbReference type="ARBA" id="ARBA00016810"/>
    </source>
</evidence>
<dbReference type="GO" id="GO:0046872">
    <property type="term" value="F:metal ion binding"/>
    <property type="evidence" value="ECO:0007669"/>
    <property type="project" value="UniProtKB-KW"/>
</dbReference>